<keyword evidence="3" id="KW-1185">Reference proteome</keyword>
<feature type="compositionally biased region" description="Low complexity" evidence="1">
    <location>
        <begin position="1"/>
        <end position="13"/>
    </location>
</feature>
<evidence type="ECO:0000256" key="1">
    <source>
        <dbReference type="SAM" id="MobiDB-lite"/>
    </source>
</evidence>
<feature type="compositionally biased region" description="Low complexity" evidence="1">
    <location>
        <begin position="128"/>
        <end position="161"/>
    </location>
</feature>
<organism evidence="2 3">
    <name type="scientific">Rangifer tarandus platyrhynchus</name>
    <name type="common">Svalbard reindeer</name>
    <dbReference type="NCBI Taxonomy" id="3082113"/>
    <lineage>
        <taxon>Eukaryota</taxon>
        <taxon>Metazoa</taxon>
        <taxon>Chordata</taxon>
        <taxon>Craniata</taxon>
        <taxon>Vertebrata</taxon>
        <taxon>Euteleostomi</taxon>
        <taxon>Mammalia</taxon>
        <taxon>Eutheria</taxon>
        <taxon>Laurasiatheria</taxon>
        <taxon>Artiodactyla</taxon>
        <taxon>Ruminantia</taxon>
        <taxon>Pecora</taxon>
        <taxon>Cervidae</taxon>
        <taxon>Odocoileinae</taxon>
        <taxon>Rangifer</taxon>
    </lineage>
</organism>
<feature type="region of interest" description="Disordered" evidence="1">
    <location>
        <begin position="91"/>
        <end position="197"/>
    </location>
</feature>
<gene>
    <name evidence="2" type="ORF">MRATA1EN1_LOCUS14603</name>
</gene>
<dbReference type="EMBL" id="OX459960">
    <property type="protein sequence ID" value="CAI9165641.1"/>
    <property type="molecule type" value="Genomic_DNA"/>
</dbReference>
<evidence type="ECO:0000313" key="3">
    <source>
        <dbReference type="Proteomes" id="UP001176941"/>
    </source>
</evidence>
<feature type="region of interest" description="Disordered" evidence="1">
    <location>
        <begin position="1"/>
        <end position="27"/>
    </location>
</feature>
<feature type="compositionally biased region" description="Low complexity" evidence="1">
    <location>
        <begin position="172"/>
        <end position="197"/>
    </location>
</feature>
<protein>
    <submittedName>
        <fullName evidence="2">Uncharacterized protein</fullName>
    </submittedName>
</protein>
<name>A0ABN8YXG5_RANTA</name>
<reference evidence="2" key="1">
    <citation type="submission" date="2023-04" db="EMBL/GenBank/DDBJ databases">
        <authorList>
            <consortium name="ELIXIR-Norway"/>
        </authorList>
    </citation>
    <scope>NUCLEOTIDE SEQUENCE [LARGE SCALE GENOMIC DNA]</scope>
</reference>
<dbReference type="Proteomes" id="UP001176941">
    <property type="component" value="Chromosome 24"/>
</dbReference>
<proteinExistence type="predicted"/>
<accession>A0ABN8YXG5</accession>
<evidence type="ECO:0000313" key="2">
    <source>
        <dbReference type="EMBL" id="CAI9165641.1"/>
    </source>
</evidence>
<sequence length="197" mass="19975">MPAPTPTRAAPRPGSCRAGGPEPHHMATPAAFILQSPVGLAPGNLASSLIKGEPCHPPPAWCTEVSGWTERGERALGKACERLRFFPAKRLTAHPARCTRTLEPPRPRRPSLPFTPGPGGPSARDPTSRSASALSTAPAAATGARAAGAPAPPALTAAGRRQASGRRDPDARAGAAGPTPPRSSASAPRVGPAPAET</sequence>